<keyword evidence="12 14" id="KW-0560">Oxidoreductase</keyword>
<evidence type="ECO:0000256" key="12">
    <source>
        <dbReference type="ARBA" id="ARBA00023002"/>
    </source>
</evidence>
<dbReference type="InterPro" id="IPR000960">
    <property type="entry name" value="Flavin_mOase"/>
</dbReference>
<dbReference type="GO" id="GO:0050661">
    <property type="term" value="F:NADP binding"/>
    <property type="evidence" value="ECO:0007669"/>
    <property type="project" value="InterPro"/>
</dbReference>
<evidence type="ECO:0000256" key="15">
    <source>
        <dbReference type="SAM" id="MobiDB-lite"/>
    </source>
</evidence>
<comment type="cofactor">
    <cofactor evidence="14">
        <name>FAD</name>
        <dbReference type="ChEBI" id="CHEBI:57692"/>
    </cofactor>
</comment>
<dbReference type="Pfam" id="PF00743">
    <property type="entry name" value="FMO-like"/>
    <property type="match status" value="1"/>
</dbReference>
<dbReference type="SUPFAM" id="SSF51905">
    <property type="entry name" value="FAD/NAD(P)-binding domain"/>
    <property type="match status" value="2"/>
</dbReference>
<evidence type="ECO:0000313" key="17">
    <source>
        <dbReference type="EMBL" id="KAK9809718.1"/>
    </source>
</evidence>
<evidence type="ECO:0000256" key="2">
    <source>
        <dbReference type="ARBA" id="ARBA00004229"/>
    </source>
</evidence>
<keyword evidence="9 14" id="KW-0274">FAD</keyword>
<dbReference type="PANTHER" id="PTHR31620">
    <property type="entry name" value="PROTEIN RETICULATA-RELATED 2, CHLOROPLASTIC-RELATED"/>
    <property type="match status" value="1"/>
</dbReference>
<protein>
    <recommendedName>
        <fullName evidence="14">Flavin-containing monooxygenase</fullName>
        <ecNumber evidence="14">1.-.-.-</ecNumber>
    </recommendedName>
</protein>
<keyword evidence="8 16" id="KW-0812">Transmembrane</keyword>
<accession>A0AAW1PIN0</accession>
<dbReference type="InterPro" id="IPR036188">
    <property type="entry name" value="FAD/NAD-bd_sf"/>
</dbReference>
<keyword evidence="11 16" id="KW-1133">Transmembrane helix</keyword>
<dbReference type="PANTHER" id="PTHR31620:SF15">
    <property type="entry name" value="PROTEIN RETICULATA-RELATED 2, CHLOROPLASTIC-RELATED"/>
    <property type="match status" value="1"/>
</dbReference>
<keyword evidence="6 14" id="KW-0285">Flavoprotein</keyword>
<evidence type="ECO:0000313" key="18">
    <source>
        <dbReference type="Proteomes" id="UP001465755"/>
    </source>
</evidence>
<evidence type="ECO:0000256" key="6">
    <source>
        <dbReference type="ARBA" id="ARBA00022630"/>
    </source>
</evidence>
<dbReference type="EC" id="1.-.-.-" evidence="14"/>
<dbReference type="GO" id="GO:0004499">
    <property type="term" value="F:N,N-dimethylaniline monooxygenase activity"/>
    <property type="evidence" value="ECO:0007669"/>
    <property type="project" value="InterPro"/>
</dbReference>
<feature type="compositionally biased region" description="Gly residues" evidence="15">
    <location>
        <begin position="949"/>
        <end position="970"/>
    </location>
</feature>
<dbReference type="Gene3D" id="1.20.1280.50">
    <property type="match status" value="1"/>
</dbReference>
<dbReference type="Proteomes" id="UP001465755">
    <property type="component" value="Unassembled WGS sequence"/>
</dbReference>
<evidence type="ECO:0000256" key="3">
    <source>
        <dbReference type="ARBA" id="ARBA00004430"/>
    </source>
</evidence>
<dbReference type="AlphaFoldDB" id="A0AAW1PIN0"/>
<keyword evidence="18" id="KW-1185">Reference proteome</keyword>
<evidence type="ECO:0000256" key="9">
    <source>
        <dbReference type="ARBA" id="ARBA00022827"/>
    </source>
</evidence>
<sequence>MGAGGRSAGGEPDRSVAIIGAGVSGLVLARALQRSDIPYVVFEKDDRPGGVWRSTTHRQGAQVAYEYYELPEFNWPADLKRKSTAALPPGDLVQEYLEEYAAHFNLLPSLRFATEVSNIQQIPGPSRLQVQFKQSGQEHTQVFSEVAVCTGFCITPRELDVTGRDQFMGKIIHASELTSSKLDLARNKHVVVYGGGKSSLDASVAAAEVSEHTTHLFRTAHWPVKRAIWRLMEIILPIQQRLPKASIPSAPIAQDLFSLGILENDAYIPATRAGKIEPVHGEISALVPNGVQLQNGTQVKADLLIQALGWDKPHQYLSPALYKALDFGADGVHLYRNVVSPAAQGLYFIGGESVSYNHPLLVAVQSEWLARLLKGDVQLPDQTTMAASIAENRRWRQFMPQTNQRAGKTFMYQLPYFDELLRDMGENPYRKGWGLLRELWEPYTASPAGCHRGARTLEGTSIFSADPVTPVMATIDSLPDDILLRVFRHFAWCEDSSADSTDTRTVLVSDRVQLPNDGPNVRALSALCFTCKRFRQIITEGSPLWTRVELTGVETCWKDAQLQSSFLSWIKPKQSSIKELLFATTPRSILQSDQGLITSALLTSLAPQLRTAGIHAVIPTASITALAQCRELTELHLNCESDFELAPLANLSKLVRIVTFLPGVNPEDFPQCGASLMPWLACLPRLQDLTLQGVPRDWAVYASSLTSLKTLSLLGYNVNGSAPRQLYSGLTRLPSLTSIQVEGSQFHPVGDADSVMAAAAKLSTLQRLVIRNCTVLSSETWCPSLRRLSASLTRLELHELWGLSGPSQLSKLANLRCLAFSKPQVTGSVGLPPMLYTSTWQSWNSLQELSLQNCDLASWPKGLWGLSLLRRLDLSRNRASNLAQLVGAAVVCSMIGGHLAGVQHRRPANVASSQPPQLTARPVVVHGCRHQIVRAVTCRASPILDPATGGRGGGSFRGDGNNGRFGGGHGPWWRSEGDDEEDGQGSDRDVSTNASSGASLRWKGWQERVDADPSFRDKVLIEQIIGVAASVIGDMSSRPHWGLHELDFVFSTLVVGSILNFSLMYFLAPTTGGAAAGGLLQRLFSDLYLRRWGAPGGHLFEPGFAVSKRLLNFGYKGMVFGTIGLGAGVVGTSMSNSLLKLRKKMDPGFESPNKPPDVALNAATWALHMGVSSNLRYQILNGLDMVLSKQLGPTGFRVVTSIMRTANNAVGGISFVTLARLTGVQAAGSSEVDALEAAEAP</sequence>
<dbReference type="EMBL" id="JALJOQ010000017">
    <property type="protein sequence ID" value="KAK9809718.1"/>
    <property type="molecule type" value="Genomic_DNA"/>
</dbReference>
<evidence type="ECO:0000256" key="5">
    <source>
        <dbReference type="ARBA" id="ARBA00022528"/>
    </source>
</evidence>
<comment type="similarity">
    <text evidence="14">Belongs to the FMO family.</text>
</comment>
<reference evidence="17 18" key="1">
    <citation type="journal article" date="2024" name="Nat. Commun.">
        <title>Phylogenomics reveals the evolutionary origins of lichenization in chlorophyte algae.</title>
        <authorList>
            <person name="Puginier C."/>
            <person name="Libourel C."/>
            <person name="Otte J."/>
            <person name="Skaloud P."/>
            <person name="Haon M."/>
            <person name="Grisel S."/>
            <person name="Petersen M."/>
            <person name="Berrin J.G."/>
            <person name="Delaux P.M."/>
            <person name="Dal Grande F."/>
            <person name="Keller J."/>
        </authorList>
    </citation>
    <scope>NUCLEOTIDE SEQUENCE [LARGE SCALE GENOMIC DNA]</scope>
    <source>
        <strain evidence="17 18">SAG 2036</strain>
    </source>
</reference>
<dbReference type="PRINTS" id="PR00370">
    <property type="entry name" value="FMOXYGENASE"/>
</dbReference>
<evidence type="ECO:0000256" key="4">
    <source>
        <dbReference type="ARBA" id="ARBA00010793"/>
    </source>
</evidence>
<dbReference type="InterPro" id="IPR032675">
    <property type="entry name" value="LRR_dom_sf"/>
</dbReference>
<organism evidence="17 18">
    <name type="scientific">Symbiochloris irregularis</name>
    <dbReference type="NCBI Taxonomy" id="706552"/>
    <lineage>
        <taxon>Eukaryota</taxon>
        <taxon>Viridiplantae</taxon>
        <taxon>Chlorophyta</taxon>
        <taxon>core chlorophytes</taxon>
        <taxon>Trebouxiophyceae</taxon>
        <taxon>Trebouxiales</taxon>
        <taxon>Trebouxiaceae</taxon>
        <taxon>Symbiochloris</taxon>
    </lineage>
</organism>
<gene>
    <name evidence="17" type="ORF">WJX73_009349</name>
</gene>
<keyword evidence="13 16" id="KW-0472">Membrane</keyword>
<evidence type="ECO:0000256" key="8">
    <source>
        <dbReference type="ARBA" id="ARBA00022692"/>
    </source>
</evidence>
<evidence type="ECO:0000256" key="16">
    <source>
        <dbReference type="SAM" id="Phobius"/>
    </source>
</evidence>
<evidence type="ECO:0000256" key="1">
    <source>
        <dbReference type="ARBA" id="ARBA00004141"/>
    </source>
</evidence>
<keyword evidence="10" id="KW-0809">Transit peptide</keyword>
<dbReference type="GO" id="GO:0050660">
    <property type="term" value="F:flavin adenine dinucleotide binding"/>
    <property type="evidence" value="ECO:0007669"/>
    <property type="project" value="InterPro"/>
</dbReference>
<keyword evidence="5" id="KW-0150">Chloroplast</keyword>
<name>A0AAW1PIN0_9CHLO</name>
<dbReference type="InterPro" id="IPR020946">
    <property type="entry name" value="Flavin_mOase-like"/>
</dbReference>
<dbReference type="GO" id="GO:0016020">
    <property type="term" value="C:membrane"/>
    <property type="evidence" value="ECO:0007669"/>
    <property type="project" value="UniProtKB-SubCell"/>
</dbReference>
<dbReference type="Gene3D" id="3.50.50.60">
    <property type="entry name" value="FAD/NAD(P)-binding domain"/>
    <property type="match status" value="1"/>
</dbReference>
<dbReference type="SUPFAM" id="SSF52058">
    <property type="entry name" value="L domain-like"/>
    <property type="match status" value="1"/>
</dbReference>
<feature type="region of interest" description="Disordered" evidence="15">
    <location>
        <begin position="947"/>
        <end position="995"/>
    </location>
</feature>
<evidence type="ECO:0000256" key="14">
    <source>
        <dbReference type="RuleBase" id="RU361177"/>
    </source>
</evidence>
<evidence type="ECO:0000256" key="10">
    <source>
        <dbReference type="ARBA" id="ARBA00022946"/>
    </source>
</evidence>
<evidence type="ECO:0000256" key="7">
    <source>
        <dbReference type="ARBA" id="ARBA00022640"/>
    </source>
</evidence>
<comment type="subcellular location">
    <subcellularLocation>
        <location evidence="3">Cytoplasm</location>
        <location evidence="3">Cytoskeleton</location>
        <location evidence="3">Cilium axoneme</location>
    </subcellularLocation>
    <subcellularLocation>
        <location evidence="1">Membrane</location>
        <topology evidence="1">Multi-pass membrane protein</topology>
    </subcellularLocation>
    <subcellularLocation>
        <location evidence="2">Plastid</location>
        <location evidence="2">Chloroplast</location>
    </subcellularLocation>
</comment>
<keyword evidence="7" id="KW-0934">Plastid</keyword>
<dbReference type="InterPro" id="IPR021825">
    <property type="entry name" value="RETICULATA-related"/>
</dbReference>
<dbReference type="Gene3D" id="3.80.10.10">
    <property type="entry name" value="Ribonuclease Inhibitor"/>
    <property type="match status" value="1"/>
</dbReference>
<dbReference type="GO" id="GO:0009507">
    <property type="term" value="C:chloroplast"/>
    <property type="evidence" value="ECO:0007669"/>
    <property type="project" value="UniProtKB-SubCell"/>
</dbReference>
<dbReference type="Pfam" id="PF11891">
    <property type="entry name" value="RETICULATA-like"/>
    <property type="match status" value="1"/>
</dbReference>
<feature type="transmembrane region" description="Helical" evidence="16">
    <location>
        <begin position="1118"/>
        <end position="1139"/>
    </location>
</feature>
<comment type="similarity">
    <text evidence="4">Belongs to the RETICULATA family.</text>
</comment>
<dbReference type="GO" id="GO:0005930">
    <property type="term" value="C:axoneme"/>
    <property type="evidence" value="ECO:0007669"/>
    <property type="project" value="UniProtKB-SubCell"/>
</dbReference>
<keyword evidence="14" id="KW-0503">Monooxygenase</keyword>
<evidence type="ECO:0000256" key="13">
    <source>
        <dbReference type="ARBA" id="ARBA00023136"/>
    </source>
</evidence>
<proteinExistence type="inferred from homology"/>
<evidence type="ECO:0000256" key="11">
    <source>
        <dbReference type="ARBA" id="ARBA00022989"/>
    </source>
</evidence>
<comment type="caution">
    <text evidence="17">The sequence shown here is derived from an EMBL/GenBank/DDBJ whole genome shotgun (WGS) entry which is preliminary data.</text>
</comment>